<comment type="similarity">
    <text evidence="1">Belongs to the UPF0065 (bug) family.</text>
</comment>
<organism evidence="3 4">
    <name type="scientific">Pigmentiphaga humi</name>
    <dbReference type="NCBI Taxonomy" id="2478468"/>
    <lineage>
        <taxon>Bacteria</taxon>
        <taxon>Pseudomonadati</taxon>
        <taxon>Pseudomonadota</taxon>
        <taxon>Betaproteobacteria</taxon>
        <taxon>Burkholderiales</taxon>
        <taxon>Alcaligenaceae</taxon>
        <taxon>Pigmentiphaga</taxon>
    </lineage>
</organism>
<dbReference type="Pfam" id="PF03401">
    <property type="entry name" value="TctC"/>
    <property type="match status" value="1"/>
</dbReference>
<gene>
    <name evidence="3" type="ORF">PIGHUM_02898</name>
</gene>
<keyword evidence="3" id="KW-0675">Receptor</keyword>
<feature type="chain" id="PRO_5018238414" evidence="2">
    <location>
        <begin position="21"/>
        <end position="321"/>
    </location>
</feature>
<dbReference type="AlphaFoldDB" id="A0A3P4B584"/>
<dbReference type="InterPro" id="IPR042100">
    <property type="entry name" value="Bug_dom1"/>
</dbReference>
<accession>A0A3P4B584</accession>
<name>A0A3P4B584_9BURK</name>
<keyword evidence="2" id="KW-0732">Signal</keyword>
<evidence type="ECO:0000313" key="4">
    <source>
        <dbReference type="Proteomes" id="UP000277294"/>
    </source>
</evidence>
<dbReference type="PIRSF" id="PIRSF017082">
    <property type="entry name" value="YflP"/>
    <property type="match status" value="1"/>
</dbReference>
<dbReference type="CDD" id="cd13578">
    <property type="entry name" value="PBP2_Bug27"/>
    <property type="match status" value="1"/>
</dbReference>
<feature type="signal peptide" evidence="2">
    <location>
        <begin position="1"/>
        <end position="20"/>
    </location>
</feature>
<dbReference type="InterPro" id="IPR005064">
    <property type="entry name" value="BUG"/>
</dbReference>
<dbReference type="Proteomes" id="UP000277294">
    <property type="component" value="Unassembled WGS sequence"/>
</dbReference>
<evidence type="ECO:0000313" key="3">
    <source>
        <dbReference type="EMBL" id="VCU70820.1"/>
    </source>
</evidence>
<dbReference type="EMBL" id="UWPJ01000023">
    <property type="protein sequence ID" value="VCU70820.1"/>
    <property type="molecule type" value="Genomic_DNA"/>
</dbReference>
<dbReference type="PANTHER" id="PTHR42928">
    <property type="entry name" value="TRICARBOXYLATE-BINDING PROTEIN"/>
    <property type="match status" value="1"/>
</dbReference>
<dbReference type="RefSeq" id="WP_124080287.1">
    <property type="nucleotide sequence ID" value="NZ_UWPJ01000023.1"/>
</dbReference>
<dbReference type="OrthoDB" id="8878357at2"/>
<sequence length="321" mass="33974">MIRYAALTLSCMLAASLAHAETYPSRPITLVVPGPAGGTPDAVARMVGEQLRTRLGQPVVIENKAGASGFIGTQAVARAAPDGYTLLMGFAQTMAVSPATYKKLPYDPIKDFEPVARLVEFELALATPASVPADSLPHLVSWLQAGRGKYSYGSFGAASPSQFAGDMFNRAARLDMQHVPYKGSAPLVTDLVGGQVQFGFLVLQAAQQLAQDGKLKVLAVTGARRQPTAPNVPTMAESGYPDVNATGWYGLYAPKGTPAAVVSRLETAVRDALDDADIRQKLVSQGVNAAFAAHAELAGYQRAEIERWRGIVAQTGFNVQD</sequence>
<evidence type="ECO:0000256" key="1">
    <source>
        <dbReference type="ARBA" id="ARBA00006987"/>
    </source>
</evidence>
<proteinExistence type="inferred from homology"/>
<dbReference type="Gene3D" id="3.40.190.150">
    <property type="entry name" value="Bordetella uptake gene, domain 1"/>
    <property type="match status" value="1"/>
</dbReference>
<keyword evidence="4" id="KW-1185">Reference proteome</keyword>
<reference evidence="3 4" key="1">
    <citation type="submission" date="2018-10" db="EMBL/GenBank/DDBJ databases">
        <authorList>
            <person name="Criscuolo A."/>
        </authorList>
    </citation>
    <scope>NUCLEOTIDE SEQUENCE [LARGE SCALE GENOMIC DNA]</scope>
    <source>
        <strain evidence="3">DnA1</strain>
    </source>
</reference>
<dbReference type="Gene3D" id="3.40.190.10">
    <property type="entry name" value="Periplasmic binding protein-like II"/>
    <property type="match status" value="1"/>
</dbReference>
<protein>
    <submittedName>
        <fullName evidence="3">Tripartite tricarboxylate transporter family receptor</fullName>
    </submittedName>
</protein>
<dbReference type="PANTHER" id="PTHR42928:SF5">
    <property type="entry name" value="BLR1237 PROTEIN"/>
    <property type="match status" value="1"/>
</dbReference>
<evidence type="ECO:0000256" key="2">
    <source>
        <dbReference type="SAM" id="SignalP"/>
    </source>
</evidence>
<dbReference type="SUPFAM" id="SSF53850">
    <property type="entry name" value="Periplasmic binding protein-like II"/>
    <property type="match status" value="1"/>
</dbReference>